<dbReference type="KEGG" id="ovi:T265_15241"/>
<reference evidence="1 2" key="1">
    <citation type="submission" date="2013-11" db="EMBL/GenBank/DDBJ databases">
        <title>Opisthorchis viverrini - life in the bile duct.</title>
        <authorList>
            <person name="Young N.D."/>
            <person name="Nagarajan N."/>
            <person name="Lin S.J."/>
            <person name="Korhonen P.K."/>
            <person name="Jex A.R."/>
            <person name="Hall R.S."/>
            <person name="Safavi-Hemami H."/>
            <person name="Kaewkong W."/>
            <person name="Bertrand D."/>
            <person name="Gao S."/>
            <person name="Seet Q."/>
            <person name="Wongkham S."/>
            <person name="Teh B.T."/>
            <person name="Wongkham C."/>
            <person name="Intapan P.M."/>
            <person name="Maleewong W."/>
            <person name="Yang X."/>
            <person name="Hu M."/>
            <person name="Wang Z."/>
            <person name="Hofmann A."/>
            <person name="Sternberg P.W."/>
            <person name="Tan P."/>
            <person name="Wang J."/>
            <person name="Gasser R.B."/>
        </authorList>
    </citation>
    <scope>NUCLEOTIDE SEQUENCE [LARGE SCALE GENOMIC DNA]</scope>
</reference>
<organism evidence="1 2">
    <name type="scientific">Opisthorchis viverrini</name>
    <name type="common">Southeast Asian liver fluke</name>
    <dbReference type="NCBI Taxonomy" id="6198"/>
    <lineage>
        <taxon>Eukaryota</taxon>
        <taxon>Metazoa</taxon>
        <taxon>Spiralia</taxon>
        <taxon>Lophotrochozoa</taxon>
        <taxon>Platyhelminthes</taxon>
        <taxon>Trematoda</taxon>
        <taxon>Digenea</taxon>
        <taxon>Opisthorchiida</taxon>
        <taxon>Opisthorchiata</taxon>
        <taxon>Opisthorchiidae</taxon>
        <taxon>Opisthorchis</taxon>
    </lineage>
</organism>
<accession>A0A075A059</accession>
<protein>
    <submittedName>
        <fullName evidence="1">Uncharacterized protein</fullName>
    </submittedName>
</protein>
<dbReference type="Proteomes" id="UP000054324">
    <property type="component" value="Unassembled WGS sequence"/>
</dbReference>
<evidence type="ECO:0000313" key="2">
    <source>
        <dbReference type="Proteomes" id="UP000054324"/>
    </source>
</evidence>
<dbReference type="CTD" id="20329406"/>
<dbReference type="EMBL" id="KL597020">
    <property type="protein sequence ID" value="KER20794.1"/>
    <property type="molecule type" value="Genomic_DNA"/>
</dbReference>
<gene>
    <name evidence="1" type="ORF">T265_15241</name>
</gene>
<dbReference type="GeneID" id="20329406"/>
<dbReference type="AlphaFoldDB" id="A0A075A059"/>
<evidence type="ECO:0000313" key="1">
    <source>
        <dbReference type="EMBL" id="KER20794.1"/>
    </source>
</evidence>
<feature type="non-terminal residue" evidence="1">
    <location>
        <position position="1"/>
    </location>
</feature>
<proteinExistence type="predicted"/>
<dbReference type="RefSeq" id="XP_009175465.1">
    <property type="nucleotide sequence ID" value="XM_009177201.1"/>
</dbReference>
<keyword evidence="2" id="KW-1185">Reference proteome</keyword>
<sequence>TQLNLVCEERPAASGGSLWPLRYTTLQSIFNFYRQLLVLDSSTPDLLQLFHLKISSAWVTTFAAELQTQCIQIFRFGDQKRVLLHSLDGEARDIVRDEQTLNDRVT</sequence>
<name>A0A075A059_OPIVI</name>
<feature type="non-terminal residue" evidence="1">
    <location>
        <position position="106"/>
    </location>
</feature>